<gene>
    <name evidence="3" type="ORF">TRFO_27933</name>
</gene>
<protein>
    <recommendedName>
        <fullName evidence="2">Protein kinase domain-containing protein</fullName>
    </recommendedName>
</protein>
<dbReference type="PRINTS" id="PR00109">
    <property type="entry name" value="TYRKINASE"/>
</dbReference>
<dbReference type="InterPro" id="IPR011009">
    <property type="entry name" value="Kinase-like_dom_sf"/>
</dbReference>
<accession>A0A1J4JZE7</accession>
<organism evidence="3 4">
    <name type="scientific">Tritrichomonas foetus</name>
    <dbReference type="NCBI Taxonomy" id="1144522"/>
    <lineage>
        <taxon>Eukaryota</taxon>
        <taxon>Metamonada</taxon>
        <taxon>Parabasalia</taxon>
        <taxon>Tritrichomonadida</taxon>
        <taxon>Tritrichomonadidae</taxon>
        <taxon>Tritrichomonas</taxon>
    </lineage>
</organism>
<dbReference type="Gene3D" id="1.10.510.10">
    <property type="entry name" value="Transferase(Phosphotransferase) domain 1"/>
    <property type="match status" value="1"/>
</dbReference>
<proteinExistence type="predicted"/>
<dbReference type="GO" id="GO:0005524">
    <property type="term" value="F:ATP binding"/>
    <property type="evidence" value="ECO:0007669"/>
    <property type="project" value="InterPro"/>
</dbReference>
<evidence type="ECO:0000259" key="2">
    <source>
        <dbReference type="PROSITE" id="PS50011"/>
    </source>
</evidence>
<dbReference type="Pfam" id="PF07714">
    <property type="entry name" value="PK_Tyr_Ser-Thr"/>
    <property type="match status" value="1"/>
</dbReference>
<dbReference type="SUPFAM" id="SSF56112">
    <property type="entry name" value="Protein kinase-like (PK-like)"/>
    <property type="match status" value="1"/>
</dbReference>
<dbReference type="PROSITE" id="PS50011">
    <property type="entry name" value="PROTEIN_KINASE_DOM"/>
    <property type="match status" value="1"/>
</dbReference>
<feature type="domain" description="Protein kinase" evidence="2">
    <location>
        <begin position="21"/>
        <end position="298"/>
    </location>
</feature>
<keyword evidence="4" id="KW-1185">Reference proteome</keyword>
<dbReference type="SMART" id="SM00220">
    <property type="entry name" value="S_TKc"/>
    <property type="match status" value="1"/>
</dbReference>
<feature type="compositionally biased region" description="Polar residues" evidence="1">
    <location>
        <begin position="541"/>
        <end position="552"/>
    </location>
</feature>
<dbReference type="OrthoDB" id="346907at2759"/>
<dbReference type="PROSITE" id="PS00108">
    <property type="entry name" value="PROTEIN_KINASE_ST"/>
    <property type="match status" value="1"/>
</dbReference>
<dbReference type="InterPro" id="IPR050167">
    <property type="entry name" value="Ser_Thr_protein_kinase"/>
</dbReference>
<sequence>MRRKIKNITYHKLISENFLHYDRDYPFSHGAFGTVYRGTYQPKPKSSDNQKQPKEIDCAIKVLTHNDLSNAKDQELFYNELRCQCDLDHIAILPLLGYCLPRIDSGLQLTIVTPFVPNGSLHSILDNERKGQIANGWNETKRIINAFGIAAGMSYVHKHKIIHRDLKSENVLIDENCYPKICDFGLSKIVMNDVNQTVLVGTPLYMAPEILQRRNDYTNKVDVFAYSMILYELFSLEVPWMNSRETLRYSVIDFIQSGLRPTLFDMIPPFFKNVIVKCWAQNAEERPTFDDIIEYYIVSFNQMISELHGNIDVDEFRNYITNSTKDLGIVIRHQPVPAQTSYNRPNIVEMPMQNMMPNAPIMQVPQNIQYNMSPNISPNISPKITMNANNGMPPNIQQHMMQNGMQQPNMNPNIQMNPGNYRQNITPTMTPNTIPNMVPNMMPNMMPNGMQGDGFQPDIPSSHIDYALQNNGFQPPMQPFQHDGYSAGMQQQQPQPQPQQIQFGQPPMQYSPQMQQQQYLPQFPPGSIPSNMRHQDGMNLDYQNQPQQNFLY</sequence>
<dbReference type="GO" id="GO:0004672">
    <property type="term" value="F:protein kinase activity"/>
    <property type="evidence" value="ECO:0007669"/>
    <property type="project" value="InterPro"/>
</dbReference>
<dbReference type="AlphaFoldDB" id="A0A1J4JZE7"/>
<feature type="region of interest" description="Disordered" evidence="1">
    <location>
        <begin position="478"/>
        <end position="552"/>
    </location>
</feature>
<reference evidence="3" key="1">
    <citation type="submission" date="2016-10" db="EMBL/GenBank/DDBJ databases">
        <authorList>
            <person name="Benchimol M."/>
            <person name="Almeida L.G."/>
            <person name="Vasconcelos A.T."/>
            <person name="Perreira-Neves A."/>
            <person name="Rosa I.A."/>
            <person name="Tasca T."/>
            <person name="Bogo M.R."/>
            <person name="de Souza W."/>
        </authorList>
    </citation>
    <scope>NUCLEOTIDE SEQUENCE [LARGE SCALE GENOMIC DNA]</scope>
    <source>
        <strain evidence="3">K</strain>
    </source>
</reference>
<dbReference type="VEuPathDB" id="TrichDB:TRFO_27933"/>
<feature type="compositionally biased region" description="Low complexity" evidence="1">
    <location>
        <begin position="490"/>
        <end position="521"/>
    </location>
</feature>
<dbReference type="Proteomes" id="UP000179807">
    <property type="component" value="Unassembled WGS sequence"/>
</dbReference>
<evidence type="ECO:0000313" key="3">
    <source>
        <dbReference type="EMBL" id="OHT04551.1"/>
    </source>
</evidence>
<dbReference type="InterPro" id="IPR000719">
    <property type="entry name" value="Prot_kinase_dom"/>
</dbReference>
<dbReference type="EMBL" id="MLAK01000789">
    <property type="protein sequence ID" value="OHT04551.1"/>
    <property type="molecule type" value="Genomic_DNA"/>
</dbReference>
<dbReference type="CDD" id="cd13999">
    <property type="entry name" value="STKc_MAP3K-like"/>
    <property type="match status" value="1"/>
</dbReference>
<dbReference type="InterPro" id="IPR001245">
    <property type="entry name" value="Ser-Thr/Tyr_kinase_cat_dom"/>
</dbReference>
<evidence type="ECO:0000256" key="1">
    <source>
        <dbReference type="SAM" id="MobiDB-lite"/>
    </source>
</evidence>
<dbReference type="PANTHER" id="PTHR23257">
    <property type="entry name" value="SERINE-THREONINE PROTEIN KINASE"/>
    <property type="match status" value="1"/>
</dbReference>
<comment type="caution">
    <text evidence="3">The sequence shown here is derived from an EMBL/GenBank/DDBJ whole genome shotgun (WGS) entry which is preliminary data.</text>
</comment>
<dbReference type="RefSeq" id="XP_068357687.1">
    <property type="nucleotide sequence ID" value="XM_068505859.1"/>
</dbReference>
<dbReference type="GeneID" id="94840563"/>
<dbReference type="InterPro" id="IPR008271">
    <property type="entry name" value="Ser/Thr_kinase_AS"/>
</dbReference>
<name>A0A1J4JZE7_9EUKA</name>
<evidence type="ECO:0000313" key="4">
    <source>
        <dbReference type="Proteomes" id="UP000179807"/>
    </source>
</evidence>